<feature type="compositionally biased region" description="Polar residues" evidence="1">
    <location>
        <begin position="400"/>
        <end position="414"/>
    </location>
</feature>
<feature type="compositionally biased region" description="Gly residues" evidence="1">
    <location>
        <begin position="425"/>
        <end position="451"/>
    </location>
</feature>
<feature type="compositionally biased region" description="Polar residues" evidence="1">
    <location>
        <begin position="354"/>
        <end position="393"/>
    </location>
</feature>
<protein>
    <submittedName>
        <fullName evidence="2">Uncharacterized protein</fullName>
    </submittedName>
</protein>
<feature type="compositionally biased region" description="Polar residues" evidence="1">
    <location>
        <begin position="326"/>
        <end position="341"/>
    </location>
</feature>
<dbReference type="EMBL" id="FCOR01000001">
    <property type="protein sequence ID" value="CVK15383.1"/>
    <property type="molecule type" value="Genomic_DNA"/>
</dbReference>
<evidence type="ECO:0000256" key="1">
    <source>
        <dbReference type="SAM" id="MobiDB-lite"/>
    </source>
</evidence>
<evidence type="ECO:0000313" key="3">
    <source>
        <dbReference type="Proteomes" id="UP000182761"/>
    </source>
</evidence>
<dbReference type="RefSeq" id="WP_141656161.1">
    <property type="nucleotide sequence ID" value="NZ_FCOR01000001.1"/>
</dbReference>
<dbReference type="OrthoDB" id="9971588at2"/>
<feature type="compositionally biased region" description="Low complexity" evidence="1">
    <location>
        <begin position="415"/>
        <end position="424"/>
    </location>
</feature>
<dbReference type="PROSITE" id="PS51257">
    <property type="entry name" value="PROKAR_LIPOPROTEIN"/>
    <property type="match status" value="1"/>
</dbReference>
<proteinExistence type="predicted"/>
<evidence type="ECO:0000313" key="2">
    <source>
        <dbReference type="EMBL" id="CVK15383.1"/>
    </source>
</evidence>
<accession>A0A0X3AMC1</accession>
<sequence length="451" mass="49925">MKNISCNLGRVFMKVGALLWVSGFLTSCYVGQTSYAGEDSVYYSDKIRKSSNKQNSYGYIYDQTTSSSNSYNESQGQNKVRIGKKYIDPTANASDLLYEDEKTTDNNSINSSNNVNRYKADDNQSYTYNYNRDGWGEDGGTVINNYYYGGYSPYYSYYWGTPYWGWRSYWSPYYGWNWGVSAGWGWGWSGWGWDYPSYWGPSWGWNYPGYWRPHHHYWDNGWCCPRYYANYGSRSAYLNSSRGNSYISRSYGTSRSRQMQEIQRQNSRNAIISGSRNTVIGNSRINNGSVSNISRNNEGRRNGAIIGGSRANSRIITTDNSRNNSGAVIGGSRNNNVANTDGSRSGGIIRGSRNNVGIQGGSRNQVGIENSGVSRESTNNNTGTIRGSRNSTGIFGGSRNYKSGSSRISSPNYQSGNRESSRGSIIGGSSRGGFGGGSIGGSRGGSIGGRR</sequence>
<name>A0A0X3AMC1_9FLAO</name>
<feature type="region of interest" description="Disordered" evidence="1">
    <location>
        <begin position="326"/>
        <end position="451"/>
    </location>
</feature>
<dbReference type="AlphaFoldDB" id="A0A0X3AMC1"/>
<dbReference type="Proteomes" id="UP000182761">
    <property type="component" value="Unassembled WGS sequence"/>
</dbReference>
<organism evidence="2 3">
    <name type="scientific">Apibacter mensalis</name>
    <dbReference type="NCBI Taxonomy" id="1586267"/>
    <lineage>
        <taxon>Bacteria</taxon>
        <taxon>Pseudomonadati</taxon>
        <taxon>Bacteroidota</taxon>
        <taxon>Flavobacteriia</taxon>
        <taxon>Flavobacteriales</taxon>
        <taxon>Weeksellaceae</taxon>
        <taxon>Apibacter</taxon>
    </lineage>
</organism>
<gene>
    <name evidence="2" type="ORF">Ga0061079_101197</name>
</gene>
<reference evidence="2 3" key="1">
    <citation type="submission" date="2016-01" db="EMBL/GenBank/DDBJ databases">
        <authorList>
            <person name="McClelland M."/>
            <person name="Jain A."/>
            <person name="Saraogi P."/>
            <person name="Mendelson R."/>
            <person name="Westerman R."/>
            <person name="SanMiguel P."/>
            <person name="Csonka L."/>
        </authorList>
    </citation>
    <scope>NUCLEOTIDE SEQUENCE [LARGE SCALE GENOMIC DNA]</scope>
    <source>
        <strain evidence="2 3">R-53146</strain>
    </source>
</reference>
<keyword evidence="3" id="KW-1185">Reference proteome</keyword>
<dbReference type="STRING" id="1586267.GCA_001418685_00198"/>